<protein>
    <recommendedName>
        <fullName evidence="5">2-dehydro-3-deoxy-phosphogluconate aldolase</fullName>
        <ecNumber evidence="5">4.1.2.14</ecNumber>
    </recommendedName>
</protein>
<evidence type="ECO:0000256" key="2">
    <source>
        <dbReference type="ARBA" id="ARBA00004736"/>
    </source>
</evidence>
<dbReference type="InterPro" id="IPR000887">
    <property type="entry name" value="Aldlse_KDPG_KHG"/>
</dbReference>
<evidence type="ECO:0000256" key="3">
    <source>
        <dbReference type="ARBA" id="ARBA00006906"/>
    </source>
</evidence>
<dbReference type="STRING" id="1526.SAMN02910262_01383"/>
<dbReference type="AlphaFoldDB" id="A0A1I0H8Z2"/>
<dbReference type="OrthoDB" id="9802667at2"/>
<dbReference type="RefSeq" id="WP_074650140.1">
    <property type="nucleotide sequence ID" value="NZ_FOIL01000046.1"/>
</dbReference>
<evidence type="ECO:0000256" key="5">
    <source>
        <dbReference type="ARBA" id="ARBA00013063"/>
    </source>
</evidence>
<sequence>MNVIERIGEIGIIPVIKIDTPEHAVPLARALCEGGLPAAEVTFRSNAAEESIRRIAKEVPEMLVIAGTVLDPVTAEKAVRAGAQGIVSPGLNVETVRWCVKQNVPVIPGIASPSELETAVREGLEVVKLFPAEVLGGVSMLKALAGPYASVKIMPTGGVKPSNVREYLAQKNLIACGGTWIVPGDLLAKEDFDGIRKLAAEAAAIRDEMRQK</sequence>
<keyword evidence="6" id="KW-0456">Lyase</keyword>
<dbReference type="EMBL" id="FOIL01000046">
    <property type="protein sequence ID" value="SET80254.1"/>
    <property type="molecule type" value="Genomic_DNA"/>
</dbReference>
<dbReference type="PANTHER" id="PTHR30246">
    <property type="entry name" value="2-KETO-3-DEOXY-6-PHOSPHOGLUCONATE ALDOLASE"/>
    <property type="match status" value="1"/>
</dbReference>
<name>A0A1I0H8Z2_9FIRM</name>
<dbReference type="NCBIfam" id="NF004325">
    <property type="entry name" value="PRK05718.1"/>
    <property type="match status" value="1"/>
</dbReference>
<reference evidence="9 10" key="1">
    <citation type="submission" date="2016-10" db="EMBL/GenBank/DDBJ databases">
        <authorList>
            <person name="de Groot N.N."/>
        </authorList>
    </citation>
    <scope>NUCLEOTIDE SEQUENCE [LARGE SCALE GENOMIC DNA]</scope>
    <source>
        <strain evidence="9 10">KH1P1</strain>
    </source>
</reference>
<comment type="catalytic activity">
    <reaction evidence="1">
        <text>2-dehydro-3-deoxy-6-phospho-D-gluconate = D-glyceraldehyde 3-phosphate + pyruvate</text>
        <dbReference type="Rhea" id="RHEA:17089"/>
        <dbReference type="ChEBI" id="CHEBI:15361"/>
        <dbReference type="ChEBI" id="CHEBI:57569"/>
        <dbReference type="ChEBI" id="CHEBI:59776"/>
        <dbReference type="EC" id="4.1.2.14"/>
    </reaction>
</comment>
<comment type="similarity">
    <text evidence="3">Belongs to the KHG/KDPG aldolase family.</text>
</comment>
<evidence type="ECO:0000256" key="8">
    <source>
        <dbReference type="ARBA" id="ARBA00023277"/>
    </source>
</evidence>
<dbReference type="Pfam" id="PF01081">
    <property type="entry name" value="Aldolase"/>
    <property type="match status" value="1"/>
</dbReference>
<organism evidence="9 10">
    <name type="scientific">[Clostridium] aminophilum</name>
    <dbReference type="NCBI Taxonomy" id="1526"/>
    <lineage>
        <taxon>Bacteria</taxon>
        <taxon>Bacillati</taxon>
        <taxon>Bacillota</taxon>
        <taxon>Clostridia</taxon>
        <taxon>Lachnospirales</taxon>
        <taxon>Lachnospiraceae</taxon>
    </lineage>
</organism>
<dbReference type="InterPro" id="IPR031338">
    <property type="entry name" value="KDPG/KHG_AS_2"/>
</dbReference>
<comment type="pathway">
    <text evidence="2">Carbohydrate acid metabolism; 2-dehydro-3-deoxy-D-gluconate degradation; D-glyceraldehyde 3-phosphate and pyruvate from 2-dehydro-3-deoxy-D-gluconate: step 2/2.</text>
</comment>
<evidence type="ECO:0000313" key="9">
    <source>
        <dbReference type="EMBL" id="SET80254.1"/>
    </source>
</evidence>
<evidence type="ECO:0000313" key="10">
    <source>
        <dbReference type="Proteomes" id="UP000199820"/>
    </source>
</evidence>
<dbReference type="GO" id="GO:0008675">
    <property type="term" value="F:2-dehydro-3-deoxy-phosphogluconate aldolase activity"/>
    <property type="evidence" value="ECO:0007669"/>
    <property type="project" value="UniProtKB-EC"/>
</dbReference>
<dbReference type="eggNOG" id="COG0800">
    <property type="taxonomic scope" value="Bacteria"/>
</dbReference>
<keyword evidence="10" id="KW-1185">Reference proteome</keyword>
<accession>A0A1I0H8Z2</accession>
<dbReference type="Gene3D" id="3.20.20.70">
    <property type="entry name" value="Aldolase class I"/>
    <property type="match status" value="1"/>
</dbReference>
<dbReference type="Proteomes" id="UP000199820">
    <property type="component" value="Unassembled WGS sequence"/>
</dbReference>
<dbReference type="EC" id="4.1.2.14" evidence="5"/>
<dbReference type="NCBIfam" id="TIGR01182">
    <property type="entry name" value="eda"/>
    <property type="match status" value="1"/>
</dbReference>
<keyword evidence="8" id="KW-0119">Carbohydrate metabolism</keyword>
<evidence type="ECO:0000256" key="1">
    <source>
        <dbReference type="ARBA" id="ARBA00000654"/>
    </source>
</evidence>
<dbReference type="SUPFAM" id="SSF51569">
    <property type="entry name" value="Aldolase"/>
    <property type="match status" value="1"/>
</dbReference>
<evidence type="ECO:0000256" key="6">
    <source>
        <dbReference type="ARBA" id="ARBA00023239"/>
    </source>
</evidence>
<evidence type="ECO:0000256" key="4">
    <source>
        <dbReference type="ARBA" id="ARBA00011233"/>
    </source>
</evidence>
<keyword evidence="7" id="KW-0704">Schiff base</keyword>
<dbReference type="InterPro" id="IPR031337">
    <property type="entry name" value="KDPG/KHG_AS_1"/>
</dbReference>
<gene>
    <name evidence="9" type="ORF">SAMN04487771_104611</name>
</gene>
<dbReference type="PANTHER" id="PTHR30246:SF1">
    <property type="entry name" value="2-DEHYDRO-3-DEOXY-6-PHOSPHOGALACTONATE ALDOLASE-RELATED"/>
    <property type="match status" value="1"/>
</dbReference>
<dbReference type="PROSITE" id="PS00159">
    <property type="entry name" value="ALDOLASE_KDPG_KHG_1"/>
    <property type="match status" value="1"/>
</dbReference>
<evidence type="ECO:0000256" key="7">
    <source>
        <dbReference type="ARBA" id="ARBA00023270"/>
    </source>
</evidence>
<dbReference type="CDD" id="cd00452">
    <property type="entry name" value="KDPG_aldolase"/>
    <property type="match status" value="1"/>
</dbReference>
<dbReference type="PROSITE" id="PS00160">
    <property type="entry name" value="ALDOLASE_KDPG_KHG_2"/>
    <property type="match status" value="1"/>
</dbReference>
<comment type="subunit">
    <text evidence="4">Homotrimer.</text>
</comment>
<proteinExistence type="inferred from homology"/>
<dbReference type="InterPro" id="IPR013785">
    <property type="entry name" value="Aldolase_TIM"/>
</dbReference>